<feature type="domain" description="NAD-dependent epimerase/dehydratase" evidence="3">
    <location>
        <begin position="12"/>
        <end position="266"/>
    </location>
</feature>
<reference evidence="4" key="1">
    <citation type="submission" date="2021-02" db="EMBL/GenBank/DDBJ databases">
        <title>Psilocybe cubensis genome.</title>
        <authorList>
            <person name="Mckernan K.J."/>
            <person name="Crawford S."/>
            <person name="Trippe A."/>
            <person name="Kane L.T."/>
            <person name="Mclaughlin S."/>
        </authorList>
    </citation>
    <scope>NUCLEOTIDE SEQUENCE [LARGE SCALE GENOMIC DNA]</scope>
    <source>
        <strain evidence="4">MGC-MH-2018</strain>
    </source>
</reference>
<evidence type="ECO:0000256" key="1">
    <source>
        <dbReference type="ARBA" id="ARBA00023002"/>
    </source>
</evidence>
<dbReference type="InterPro" id="IPR001509">
    <property type="entry name" value="Epimerase_deHydtase"/>
</dbReference>
<dbReference type="Gene3D" id="3.40.50.720">
    <property type="entry name" value="NAD(P)-binding Rossmann-like Domain"/>
    <property type="match status" value="1"/>
</dbReference>
<dbReference type="Pfam" id="PF01370">
    <property type="entry name" value="Epimerase"/>
    <property type="match status" value="1"/>
</dbReference>
<dbReference type="PANTHER" id="PTHR10366">
    <property type="entry name" value="NAD DEPENDENT EPIMERASE/DEHYDRATASE"/>
    <property type="match status" value="1"/>
</dbReference>
<dbReference type="AlphaFoldDB" id="A0A8H7Y8T1"/>
<dbReference type="EMBL" id="JAFIQS010000001">
    <property type="protein sequence ID" value="KAG5174863.1"/>
    <property type="molecule type" value="Genomic_DNA"/>
</dbReference>
<dbReference type="SUPFAM" id="SSF51735">
    <property type="entry name" value="NAD(P)-binding Rossmann-fold domains"/>
    <property type="match status" value="1"/>
</dbReference>
<proteinExistence type="inferred from homology"/>
<comment type="similarity">
    <text evidence="2">Belongs to the NAD(P)-dependent epimerase/dehydratase family. Dihydroflavonol-4-reductase subfamily.</text>
</comment>
<gene>
    <name evidence="4" type="ORF">JR316_001532</name>
</gene>
<accession>A0A8H7Y8T1</accession>
<sequence>MPTVPANSGARVLVTGANGYIAMWVIRTLLEQGYRVRGAVRSEEKGKHLKEYFSKYGDKVEWTIVPDITKEGAFDEAVKGVEAIEHTASPLPSSAPDPDETIKPAVQGTLSVLQSALKYGSDVKRVVLTSSAGAIINPVTEPTAVFDESHWADAYLKDIKEKGKDNPAIVKYRASKVLAERAAWDFYKEHKGSIGWDLVALNPPLEPLQRVDTPENLNSSLEMWWKHIALEQPDDVLKGTYGYIDVRDVAAAHVVSLQKDAAGGERIIVANGATTWQETRNFIYSIRPDLYSSDVFPRGNPELEKSLLFIYNPEKGNRILGLKYHAFEEMISDMLDYFDARGWLKPKNDAQCSV</sequence>
<name>A0A8H7Y8T1_PSICU</name>
<protein>
    <recommendedName>
        <fullName evidence="3">NAD-dependent epimerase/dehydratase domain-containing protein</fullName>
    </recommendedName>
</protein>
<dbReference type="GO" id="GO:0016616">
    <property type="term" value="F:oxidoreductase activity, acting on the CH-OH group of donors, NAD or NADP as acceptor"/>
    <property type="evidence" value="ECO:0007669"/>
    <property type="project" value="TreeGrafter"/>
</dbReference>
<evidence type="ECO:0000313" key="4">
    <source>
        <dbReference type="EMBL" id="KAG5174863.1"/>
    </source>
</evidence>
<dbReference type="PANTHER" id="PTHR10366:SF564">
    <property type="entry name" value="STEROL-4-ALPHA-CARBOXYLATE 3-DEHYDROGENASE, DECARBOXYLATING"/>
    <property type="match status" value="1"/>
</dbReference>
<dbReference type="CDD" id="cd05227">
    <property type="entry name" value="AR_SDR_e"/>
    <property type="match status" value="1"/>
</dbReference>
<dbReference type="InterPro" id="IPR050425">
    <property type="entry name" value="NAD(P)_dehydrat-like"/>
</dbReference>
<evidence type="ECO:0000256" key="2">
    <source>
        <dbReference type="ARBA" id="ARBA00023445"/>
    </source>
</evidence>
<dbReference type="InterPro" id="IPR036291">
    <property type="entry name" value="NAD(P)-bd_dom_sf"/>
</dbReference>
<keyword evidence="1" id="KW-0560">Oxidoreductase</keyword>
<evidence type="ECO:0000259" key="3">
    <source>
        <dbReference type="Pfam" id="PF01370"/>
    </source>
</evidence>
<organism evidence="4">
    <name type="scientific">Psilocybe cubensis</name>
    <name type="common">Psychedelic mushroom</name>
    <name type="synonym">Stropharia cubensis</name>
    <dbReference type="NCBI Taxonomy" id="181762"/>
    <lineage>
        <taxon>Eukaryota</taxon>
        <taxon>Fungi</taxon>
        <taxon>Dikarya</taxon>
        <taxon>Basidiomycota</taxon>
        <taxon>Agaricomycotina</taxon>
        <taxon>Agaricomycetes</taxon>
        <taxon>Agaricomycetidae</taxon>
        <taxon>Agaricales</taxon>
        <taxon>Agaricineae</taxon>
        <taxon>Strophariaceae</taxon>
        <taxon>Psilocybe</taxon>
    </lineage>
</organism>
<comment type="caution">
    <text evidence="4">The sequence shown here is derived from an EMBL/GenBank/DDBJ whole genome shotgun (WGS) entry which is preliminary data.</text>
</comment>